<dbReference type="RefSeq" id="YP_009955404.1">
    <property type="nucleotide sequence ID" value="NC_051641.1"/>
</dbReference>
<dbReference type="EMBL" id="MH155866">
    <property type="protein sequence ID" value="AWN05020.1"/>
    <property type="molecule type" value="Genomic_DNA"/>
</dbReference>
<evidence type="ECO:0000256" key="1">
    <source>
        <dbReference type="SAM" id="MobiDB-lite"/>
    </source>
</evidence>
<dbReference type="CDD" id="cd00761">
    <property type="entry name" value="Glyco_tranf_GTA_type"/>
    <property type="match status" value="1"/>
</dbReference>
<dbReference type="GeneID" id="60326905"/>
<feature type="compositionally biased region" description="Low complexity" evidence="1">
    <location>
        <begin position="33"/>
        <end position="51"/>
    </location>
</feature>
<dbReference type="SUPFAM" id="SSF53448">
    <property type="entry name" value="Nucleotide-diphospho-sugar transferases"/>
    <property type="match status" value="1"/>
</dbReference>
<accession>A0A2U8UN48</accession>
<reference evidence="3" key="1">
    <citation type="submission" date="2018-04" db="EMBL/GenBank/DDBJ databases">
        <authorList>
            <person name="Go L.Y."/>
            <person name="Mitchell J.A."/>
        </authorList>
    </citation>
    <scope>NUCLEOTIDE SEQUENCE [LARGE SCALE GENOMIC DNA]</scope>
</reference>
<dbReference type="GO" id="GO:0016757">
    <property type="term" value="F:glycosyltransferase activity"/>
    <property type="evidence" value="ECO:0007669"/>
    <property type="project" value="UniProtKB-KW"/>
</dbReference>
<evidence type="ECO:0000313" key="2">
    <source>
        <dbReference type="EMBL" id="AWN05020.1"/>
    </source>
</evidence>
<proteinExistence type="predicted"/>
<dbReference type="Proteomes" id="UP000246700">
    <property type="component" value="Segment"/>
</dbReference>
<sequence length="567" mass="64099">MTPPAPDSNYADPTLPSRTETGTANAKPDEPQTATSATAATRTAQTAANGTSDELSPHMTDVVINGTRYVPETTNGTPIGIGVTTRNRNTIADQTIAKIRRHTPNAKLVIIDDASDQPYPAATYRFTQRAGIARAKNKCLELLNGCEHLFLFDDDCYPIADNWFQPYIDSPEPHLMYQFVDLAGGRKLNDVTKVYDDGHHFALTGARGCMIYAHRSVIETVGGLDPEFGGWGWEHPSWSDRIYNAGLTTFRYGDVCGSHKLIHSMDEHLEVKRSVPTEERKAAATRNAELYWKHHYTSSHHIPIVEPDRRVVLTCLLSNKPDPQRNTRMRPDVKLLETLINSITDAETVVLCDNPLTHPKASFERVTSPVDNPYFARWYLYYQWLRANPDVQWVWCVDGTDVEMLNAPWKHMETGKLYVGHEPAVVGIDWMRDNHKATHLQTFIDTHADHTLLNAGIVGGDRETVMTLTHDMIADHEDQHHTLLNAGIVGGDRETVMTLTHDMIADHEDQQRRIWHKEDTKGTIIGDMATLNYVAYTKHADRLVYGPRVATVFKATERNPWSWWRHK</sequence>
<dbReference type="Gene3D" id="3.90.550.10">
    <property type="entry name" value="Spore Coat Polysaccharide Biosynthesis Protein SpsA, Chain A"/>
    <property type="match status" value="1"/>
</dbReference>
<keyword evidence="2" id="KW-0808">Transferase</keyword>
<name>A0A2U8UN48_9CAUD</name>
<keyword evidence="3" id="KW-1185">Reference proteome</keyword>
<keyword evidence="2" id="KW-0328">Glycosyltransferase</keyword>
<organism evidence="2 3">
    <name type="scientific">Mycobacterium phage Byougenkin</name>
    <dbReference type="NCBI Taxonomy" id="2182394"/>
    <lineage>
        <taxon>Viruses</taxon>
        <taxon>Duplodnaviria</taxon>
        <taxon>Heunggongvirae</taxon>
        <taxon>Uroviricota</taxon>
        <taxon>Caudoviricetes</taxon>
        <taxon>Gracegardnervirinae</taxon>
        <taxon>Cheoctovirus</taxon>
        <taxon>Cheoctovirus byougenkin</taxon>
    </lineage>
</organism>
<gene>
    <name evidence="2" type="primary">97</name>
    <name evidence="2" type="ORF">SEA_BYOUGENKIN_97</name>
</gene>
<feature type="region of interest" description="Disordered" evidence="1">
    <location>
        <begin position="1"/>
        <end position="58"/>
    </location>
</feature>
<protein>
    <submittedName>
        <fullName evidence="2">Galactosyltransferase</fullName>
    </submittedName>
</protein>
<evidence type="ECO:0000313" key="3">
    <source>
        <dbReference type="Proteomes" id="UP000246700"/>
    </source>
</evidence>
<dbReference type="KEGG" id="vg:60326905"/>
<dbReference type="InterPro" id="IPR029044">
    <property type="entry name" value="Nucleotide-diphossugar_trans"/>
</dbReference>